<dbReference type="RefSeq" id="WP_264073563.1">
    <property type="nucleotide sequence ID" value="NZ_CP076676.1"/>
</dbReference>
<proteinExistence type="predicted"/>
<sequence length="69" mass="7957">MPRTRLELVHEDRYAAEVPVERCEEGAWEPYLSPDDVRKLEAVRSALRRGDLAEAAKYGRIFELKPIST</sequence>
<reference evidence="1" key="1">
    <citation type="journal article" date="2022" name="Biol. Control">
        <title>In silico genomic analysis of Rhodopseudomonas palustris strains revealed potential biocontrol agents and crop yield enhancers.</title>
        <authorList>
            <person name="Surachat K."/>
            <person name="Kantachote D."/>
            <person name="Deachamag P."/>
            <person name="Wonglapsuwan M."/>
        </authorList>
    </citation>
    <scope>NUCLEOTIDE SEQUENCE</scope>
    <source>
        <strain evidence="1">TLS06</strain>
    </source>
</reference>
<gene>
    <name evidence="1" type="ORF">KQX62_14035</name>
</gene>
<dbReference type="AlphaFoldDB" id="A0AAX3DTE3"/>
<organism evidence="1 2">
    <name type="scientific">Rhodopseudomonas palustris</name>
    <dbReference type="NCBI Taxonomy" id="1076"/>
    <lineage>
        <taxon>Bacteria</taxon>
        <taxon>Pseudomonadati</taxon>
        <taxon>Pseudomonadota</taxon>
        <taxon>Alphaproteobacteria</taxon>
        <taxon>Hyphomicrobiales</taxon>
        <taxon>Nitrobacteraceae</taxon>
        <taxon>Rhodopseudomonas</taxon>
    </lineage>
</organism>
<name>A0AAX3DTE3_RHOPL</name>
<protein>
    <submittedName>
        <fullName evidence="1">Uncharacterized protein</fullName>
    </submittedName>
</protein>
<evidence type="ECO:0000313" key="2">
    <source>
        <dbReference type="Proteomes" id="UP001163166"/>
    </source>
</evidence>
<dbReference type="Proteomes" id="UP001163166">
    <property type="component" value="Chromosome"/>
</dbReference>
<dbReference type="EMBL" id="CP076676">
    <property type="protein sequence ID" value="UYO37861.1"/>
    <property type="molecule type" value="Genomic_DNA"/>
</dbReference>
<evidence type="ECO:0000313" key="1">
    <source>
        <dbReference type="EMBL" id="UYO37861.1"/>
    </source>
</evidence>
<accession>A0AAX3DTE3</accession>